<dbReference type="Proteomes" id="UP000480185">
    <property type="component" value="Unassembled WGS sequence"/>
</dbReference>
<dbReference type="SUPFAM" id="SSF53807">
    <property type="entry name" value="Helical backbone' metal receptor"/>
    <property type="match status" value="1"/>
</dbReference>
<dbReference type="PANTHER" id="PTHR42953:SF8">
    <property type="entry name" value="ZINT DOMAIN-CONTAINING PROTEIN"/>
    <property type="match status" value="1"/>
</dbReference>
<evidence type="ECO:0000256" key="3">
    <source>
        <dbReference type="RuleBase" id="RU003512"/>
    </source>
</evidence>
<proteinExistence type="inferred from homology"/>
<gene>
    <name evidence="6" type="ORF">GH754_05695</name>
</gene>
<keyword evidence="7" id="KW-1185">Reference proteome</keyword>
<dbReference type="GO" id="GO:0007155">
    <property type="term" value="P:cell adhesion"/>
    <property type="evidence" value="ECO:0007669"/>
    <property type="project" value="InterPro"/>
</dbReference>
<accession>A0A6G1X4S1</accession>
<dbReference type="OrthoDB" id="9810636at2"/>
<dbReference type="EMBL" id="WJNH01000003">
    <property type="protein sequence ID" value="MRG85828.1"/>
    <property type="molecule type" value="Genomic_DNA"/>
</dbReference>
<evidence type="ECO:0000256" key="2">
    <source>
        <dbReference type="ARBA" id="ARBA00022729"/>
    </source>
</evidence>
<reference evidence="6 7" key="1">
    <citation type="submission" date="2019-11" db="EMBL/GenBank/DDBJ databases">
        <authorList>
            <person name="Li J."/>
        </authorList>
    </citation>
    <scope>NUCLEOTIDE SEQUENCE [LARGE SCALE GENOMIC DNA]</scope>
    <source>
        <strain evidence="6 7">J4</strain>
    </source>
</reference>
<dbReference type="InterPro" id="IPR006129">
    <property type="entry name" value="AdhesinB"/>
</dbReference>
<dbReference type="InterPro" id="IPR006127">
    <property type="entry name" value="ZnuA-like"/>
</dbReference>
<dbReference type="PANTHER" id="PTHR42953">
    <property type="entry name" value="HIGH-AFFINITY ZINC UPTAKE SYSTEM PROTEIN ZNUA-RELATED"/>
    <property type="match status" value="1"/>
</dbReference>
<name>A0A6G1X4S1_9BACI</name>
<dbReference type="GO" id="GO:0046872">
    <property type="term" value="F:metal ion binding"/>
    <property type="evidence" value="ECO:0007669"/>
    <property type="project" value="InterPro"/>
</dbReference>
<dbReference type="AlphaFoldDB" id="A0A6G1X4S1"/>
<keyword evidence="1 3" id="KW-0813">Transport</keyword>
<comment type="similarity">
    <text evidence="3">Belongs to the bacterial solute-binding protein 9 family.</text>
</comment>
<dbReference type="InterPro" id="IPR050492">
    <property type="entry name" value="Bact_metal-bind_prot9"/>
</dbReference>
<comment type="caution">
    <text evidence="6">The sequence shown here is derived from an EMBL/GenBank/DDBJ whole genome shotgun (WGS) entry which is preliminary data.</text>
</comment>
<dbReference type="RefSeq" id="WP_153727771.1">
    <property type="nucleotide sequence ID" value="NZ_WJNH01000003.1"/>
</dbReference>
<keyword evidence="2" id="KW-0732">Signal</keyword>
<evidence type="ECO:0000313" key="7">
    <source>
        <dbReference type="Proteomes" id="UP000480185"/>
    </source>
</evidence>
<evidence type="ECO:0000256" key="4">
    <source>
        <dbReference type="SAM" id="Coils"/>
    </source>
</evidence>
<protein>
    <submittedName>
        <fullName evidence="6">Adhesin</fullName>
    </submittedName>
</protein>
<sequence>MKKTIGYVVTLIVIVFLLTACNGESNSNETHNDDTLNIYTTLFPIEDFVTKIGGEHVEVHNIITAGTDPHTYEPTTKMIVEIAKGDAFIYSGDNLETYADQISDAIETENVSILEASKGLEAMHHEHEEGKAHPVNASVEHGDDEQDDAHGHSHDVDPHVWLDPIRSIRMAENIKDALVRLKPESKDLFEQNFKDLENDLEELDSSFHEVINQAKSKQIVVSHEAYGYWEEAYGIEQIGLSGMNQSGELSQKEIKKVINQIEELNIRHILFEQNTSSNIGELVKQEVGAEALTIHNLSVRTHEETEQDEDYFSLMNQNLENLKIALNE</sequence>
<dbReference type="Pfam" id="PF01297">
    <property type="entry name" value="ZnuA"/>
    <property type="match status" value="1"/>
</dbReference>
<evidence type="ECO:0000313" key="6">
    <source>
        <dbReference type="EMBL" id="MRG85828.1"/>
    </source>
</evidence>
<evidence type="ECO:0000256" key="1">
    <source>
        <dbReference type="ARBA" id="ARBA00022448"/>
    </source>
</evidence>
<dbReference type="GO" id="GO:0030001">
    <property type="term" value="P:metal ion transport"/>
    <property type="evidence" value="ECO:0007669"/>
    <property type="project" value="InterPro"/>
</dbReference>
<dbReference type="PRINTS" id="PR00690">
    <property type="entry name" value="ADHESNFAMILY"/>
</dbReference>
<dbReference type="PRINTS" id="PR00691">
    <property type="entry name" value="ADHESINB"/>
</dbReference>
<evidence type="ECO:0000256" key="5">
    <source>
        <dbReference type="SAM" id="MobiDB-lite"/>
    </source>
</evidence>
<dbReference type="Gene3D" id="3.40.50.1980">
    <property type="entry name" value="Nitrogenase molybdenum iron protein domain"/>
    <property type="match status" value="2"/>
</dbReference>
<dbReference type="PROSITE" id="PS51257">
    <property type="entry name" value="PROKAR_LIPOPROTEIN"/>
    <property type="match status" value="1"/>
</dbReference>
<feature type="coiled-coil region" evidence="4">
    <location>
        <begin position="186"/>
        <end position="213"/>
    </location>
</feature>
<keyword evidence="4" id="KW-0175">Coiled coil</keyword>
<organism evidence="6 7">
    <name type="scientific">Salinibacillus xinjiangensis</name>
    <dbReference type="NCBI Taxonomy" id="1229268"/>
    <lineage>
        <taxon>Bacteria</taxon>
        <taxon>Bacillati</taxon>
        <taxon>Bacillota</taxon>
        <taxon>Bacilli</taxon>
        <taxon>Bacillales</taxon>
        <taxon>Bacillaceae</taxon>
        <taxon>Salinibacillus</taxon>
    </lineage>
</organism>
<feature type="compositionally biased region" description="Basic and acidic residues" evidence="5">
    <location>
        <begin position="148"/>
        <end position="157"/>
    </location>
</feature>
<feature type="region of interest" description="Disordered" evidence="5">
    <location>
        <begin position="137"/>
        <end position="157"/>
    </location>
</feature>
<dbReference type="InterPro" id="IPR006128">
    <property type="entry name" value="Lipoprotein_PsaA-like"/>
</dbReference>